<protein>
    <submittedName>
        <fullName evidence="5">Alpha,alpha-phosphotrehalase</fullName>
        <ecNumber evidence="5">3.2.1.93</ecNumber>
    </submittedName>
</protein>
<name>A0A7K0G6W6_9ACTN</name>
<dbReference type="EMBL" id="VTFZ01000002">
    <property type="protein sequence ID" value="MRX79547.1"/>
    <property type="molecule type" value="Genomic_DNA"/>
</dbReference>
<feature type="domain" description="Glycosyl hydrolase family 13 catalytic" evidence="4">
    <location>
        <begin position="15"/>
        <end position="427"/>
    </location>
</feature>
<comment type="similarity">
    <text evidence="1">Belongs to the glycosyl hydrolase 13 family.</text>
</comment>
<proteinExistence type="inferred from homology"/>
<evidence type="ECO:0000256" key="3">
    <source>
        <dbReference type="ARBA" id="ARBA00023295"/>
    </source>
</evidence>
<dbReference type="Pfam" id="PF00128">
    <property type="entry name" value="Alpha-amylase"/>
    <property type="match status" value="1"/>
</dbReference>
<evidence type="ECO:0000313" key="5">
    <source>
        <dbReference type="EMBL" id="MRX79547.1"/>
    </source>
</evidence>
<dbReference type="Gene3D" id="3.20.20.80">
    <property type="entry name" value="Glycosidases"/>
    <property type="match status" value="1"/>
</dbReference>
<dbReference type="Gene3D" id="2.60.40.1180">
    <property type="entry name" value="Golgi alpha-mannosidase II"/>
    <property type="match status" value="1"/>
</dbReference>
<dbReference type="NCBIfam" id="NF008183">
    <property type="entry name" value="PRK10933.1"/>
    <property type="match status" value="1"/>
</dbReference>
<keyword evidence="3 5" id="KW-0326">Glycosidase</keyword>
<sequence length="586" mass="65039">MARSTRDLGKIVAYQIYIKSFCDSDGDGIGDLPGITSKLDYLASLGIDYVWITPFFPSPQRDNGYDVSDYCAVDPVYGTMDDFDELVREARARGLGIMLDMVLCHTSVEHAWFQRALAGDERYQRFYILRDGRGSAGPGDPGEPPSNWQCAFGGSAWQWEPRLGKWYLHMHDVSQPDLDWTNPEVRDALVDVVRSWRDRGVAGFRFDVVNLISKPEVFEDAPGGNGRRVVADGPHVHEYLQELVERAGIGDMLTVGEMASTTLEDCVRYTAPASRELNMVFNFHHLKVDYRGGNKWELMDPDIARLREVFQTWGEGMQAGGGWNALFWNNHDQPRAISRFGGRGGAGYEGSSWEKVGKMLGICTHLMQGTPYIYQGEEIGMTNPGYASIEEYRDVESKNYYRIMLDEGKSPAEALRIVGERSRDDGRTPMQWSADEHAGFTTGEPWIGVAPNYERVNVAAEEDAPGSMLEFYRELVRLRKELSVVSEGSVRFYDAGAGARRVIAYERELSGEAADAARAAGEPVRAVVLCSFDAEPCEAVLRGSDGAAVELAGLERVLGNYHDAPAAGAAGSVELRPFEAVVFVQR</sequence>
<evidence type="ECO:0000259" key="4">
    <source>
        <dbReference type="SMART" id="SM00642"/>
    </source>
</evidence>
<evidence type="ECO:0000256" key="1">
    <source>
        <dbReference type="ARBA" id="ARBA00008061"/>
    </source>
</evidence>
<organism evidence="5 6">
    <name type="scientific">Enorma shizhengliae</name>
    <dbReference type="NCBI Taxonomy" id="2606615"/>
    <lineage>
        <taxon>Bacteria</taxon>
        <taxon>Bacillati</taxon>
        <taxon>Actinomycetota</taxon>
        <taxon>Coriobacteriia</taxon>
        <taxon>Coriobacteriales</taxon>
        <taxon>Coriobacteriaceae</taxon>
        <taxon>Enorma</taxon>
    </lineage>
</organism>
<reference evidence="6" key="1">
    <citation type="submission" date="2019-08" db="EMBL/GenBank/DDBJ databases">
        <title>Arthrobacter sp. nov., isolated from plateau pika and Tibetan wild ass.</title>
        <authorList>
            <person name="Ge Y."/>
        </authorList>
    </citation>
    <scope>NUCLEOTIDE SEQUENCE [LARGE SCALE GENOMIC DNA]</scope>
    <source>
        <strain evidence="6">HF-1365</strain>
    </source>
</reference>
<dbReference type="GO" id="GO:0008788">
    <property type="term" value="F:alpha,alpha-phosphotrehalase activity"/>
    <property type="evidence" value="ECO:0007669"/>
    <property type="project" value="UniProtKB-EC"/>
</dbReference>
<dbReference type="SUPFAM" id="SSF51445">
    <property type="entry name" value="(Trans)glycosidases"/>
    <property type="match status" value="1"/>
</dbReference>
<dbReference type="PANTHER" id="PTHR10357:SF217">
    <property type="entry name" value="TREHALOSE-6-PHOSPHATE HYDROLASE"/>
    <property type="match status" value="1"/>
</dbReference>
<keyword evidence="2 5" id="KW-0378">Hydrolase</keyword>
<dbReference type="InterPro" id="IPR006047">
    <property type="entry name" value="GH13_cat_dom"/>
</dbReference>
<gene>
    <name evidence="5" type="ORF">GJE22_02840</name>
</gene>
<evidence type="ECO:0000256" key="2">
    <source>
        <dbReference type="ARBA" id="ARBA00022801"/>
    </source>
</evidence>
<dbReference type="InterPro" id="IPR013780">
    <property type="entry name" value="Glyco_hydro_b"/>
</dbReference>
<dbReference type="GO" id="GO:0004556">
    <property type="term" value="F:alpha-amylase activity"/>
    <property type="evidence" value="ECO:0007669"/>
    <property type="project" value="TreeGrafter"/>
</dbReference>
<dbReference type="GO" id="GO:0009313">
    <property type="term" value="P:oligosaccharide catabolic process"/>
    <property type="evidence" value="ECO:0007669"/>
    <property type="project" value="TreeGrafter"/>
</dbReference>
<dbReference type="AlphaFoldDB" id="A0A7K0G6W6"/>
<dbReference type="InterPro" id="IPR045857">
    <property type="entry name" value="O16G_dom_2"/>
</dbReference>
<keyword evidence="6" id="KW-1185">Reference proteome</keyword>
<dbReference type="FunFam" id="3.20.20.80:FF:000064">
    <property type="entry name" value="Oligo-1,6-glucosidase"/>
    <property type="match status" value="1"/>
</dbReference>
<dbReference type="RefSeq" id="WP_144687725.1">
    <property type="nucleotide sequence ID" value="NZ_VLLQ01000002.1"/>
</dbReference>
<dbReference type="SMART" id="SM00642">
    <property type="entry name" value="Aamy"/>
    <property type="match status" value="1"/>
</dbReference>
<dbReference type="CDD" id="cd11333">
    <property type="entry name" value="AmyAc_SI_OligoGlu_DGase"/>
    <property type="match status" value="1"/>
</dbReference>
<dbReference type="PANTHER" id="PTHR10357">
    <property type="entry name" value="ALPHA-AMYLASE FAMILY MEMBER"/>
    <property type="match status" value="1"/>
</dbReference>
<dbReference type="Gene3D" id="3.90.400.10">
    <property type="entry name" value="Oligo-1,6-glucosidase, Domain 2"/>
    <property type="match status" value="1"/>
</dbReference>
<dbReference type="EC" id="3.2.1.93" evidence="5"/>
<dbReference type="InterPro" id="IPR017853">
    <property type="entry name" value="GH"/>
</dbReference>
<accession>A0A7K0G6W6</accession>
<evidence type="ECO:0000313" key="6">
    <source>
        <dbReference type="Proteomes" id="UP000470010"/>
    </source>
</evidence>
<dbReference type="Proteomes" id="UP000470010">
    <property type="component" value="Unassembled WGS sequence"/>
</dbReference>
<comment type="caution">
    <text evidence="5">The sequence shown here is derived from an EMBL/GenBank/DDBJ whole genome shotgun (WGS) entry which is preliminary data.</text>
</comment>